<dbReference type="AlphaFoldDB" id="A0A4R2PI98"/>
<dbReference type="Proteomes" id="UP000295399">
    <property type="component" value="Unassembled WGS sequence"/>
</dbReference>
<protein>
    <submittedName>
        <fullName evidence="3">Uncharacterized protein</fullName>
    </submittedName>
</protein>
<comment type="caution">
    <text evidence="3">The sequence shown here is derived from an EMBL/GenBank/DDBJ whole genome shotgun (WGS) entry which is preliminary data.</text>
</comment>
<feature type="region of interest" description="Disordered" evidence="1">
    <location>
        <begin position="1"/>
        <end position="32"/>
    </location>
</feature>
<accession>A0A4R2PI98</accession>
<proteinExistence type="predicted"/>
<keyword evidence="2" id="KW-0472">Membrane</keyword>
<evidence type="ECO:0000313" key="3">
    <source>
        <dbReference type="EMBL" id="TCP34404.1"/>
    </source>
</evidence>
<evidence type="ECO:0000256" key="1">
    <source>
        <dbReference type="SAM" id="MobiDB-lite"/>
    </source>
</evidence>
<organism evidence="3 4">
    <name type="scientific">Rhodothalassium salexigens DSM 2132</name>
    <dbReference type="NCBI Taxonomy" id="1188247"/>
    <lineage>
        <taxon>Bacteria</taxon>
        <taxon>Pseudomonadati</taxon>
        <taxon>Pseudomonadota</taxon>
        <taxon>Alphaproteobacteria</taxon>
        <taxon>Rhodothalassiales</taxon>
        <taxon>Rhodothalassiaceae</taxon>
        <taxon>Rhodothalassium</taxon>
    </lineage>
</organism>
<gene>
    <name evidence="3" type="ORF">EV659_10529</name>
</gene>
<name>A0A4R2PI98_RHOSA</name>
<evidence type="ECO:0000256" key="2">
    <source>
        <dbReference type="SAM" id="Phobius"/>
    </source>
</evidence>
<feature type="compositionally biased region" description="Low complexity" evidence="1">
    <location>
        <begin position="13"/>
        <end position="23"/>
    </location>
</feature>
<reference evidence="3 4" key="1">
    <citation type="submission" date="2019-03" db="EMBL/GenBank/DDBJ databases">
        <title>Genomic Encyclopedia of Type Strains, Phase IV (KMG-IV): sequencing the most valuable type-strain genomes for metagenomic binning, comparative biology and taxonomic classification.</title>
        <authorList>
            <person name="Goeker M."/>
        </authorList>
    </citation>
    <scope>NUCLEOTIDE SEQUENCE [LARGE SCALE GENOMIC DNA]</scope>
    <source>
        <strain evidence="3 4">DSM 2132</strain>
    </source>
</reference>
<dbReference type="RefSeq" id="WP_132708345.1">
    <property type="nucleotide sequence ID" value="NZ_JACIGF010000005.1"/>
</dbReference>
<dbReference type="InParanoid" id="A0A4R2PI98"/>
<dbReference type="EMBL" id="SLXO01000005">
    <property type="protein sequence ID" value="TCP34404.1"/>
    <property type="molecule type" value="Genomic_DNA"/>
</dbReference>
<keyword evidence="2" id="KW-1133">Transmembrane helix</keyword>
<sequence length="135" mass="14576">MPRSKPRPPLPPRASAAWRPSQRQPARGRKPGQPLRRLVITLGALALLLVAWRAHRRYVGASPYELGQFALGVGVFIAIAIAGAALAVIVWKLGARLFRRPGHSILDRVEDRVEDRLGGRVADRAGDGEDGAGHG</sequence>
<feature type="transmembrane region" description="Helical" evidence="2">
    <location>
        <begin position="69"/>
        <end position="91"/>
    </location>
</feature>
<keyword evidence="2" id="KW-0812">Transmembrane</keyword>
<keyword evidence="4" id="KW-1185">Reference proteome</keyword>
<evidence type="ECO:0000313" key="4">
    <source>
        <dbReference type="Proteomes" id="UP000295399"/>
    </source>
</evidence>